<dbReference type="PROSITE" id="PS50194">
    <property type="entry name" value="FILAMIN_REPEAT"/>
    <property type="match status" value="1"/>
</dbReference>
<evidence type="ECO:0000313" key="4">
    <source>
        <dbReference type="Proteomes" id="UP000248745"/>
    </source>
</evidence>
<name>A0A2W2B2S5_9BACT</name>
<dbReference type="InterPro" id="IPR044023">
    <property type="entry name" value="Ig_7"/>
</dbReference>
<dbReference type="InterPro" id="IPR026444">
    <property type="entry name" value="Secre_tail"/>
</dbReference>
<dbReference type="InterPro" id="IPR012334">
    <property type="entry name" value="Pectin_lyas_fold"/>
</dbReference>
<keyword evidence="1" id="KW-0732">Signal</keyword>
<dbReference type="SMART" id="SM00710">
    <property type="entry name" value="PbH1"/>
    <property type="match status" value="10"/>
</dbReference>
<evidence type="ECO:0000259" key="2">
    <source>
        <dbReference type="PROSITE" id="PS50835"/>
    </source>
</evidence>
<keyword evidence="4" id="KW-1185">Reference proteome</keyword>
<accession>A0A2W2B2S5</accession>
<dbReference type="Proteomes" id="UP000248745">
    <property type="component" value="Unassembled WGS sequence"/>
</dbReference>
<evidence type="ECO:0000256" key="1">
    <source>
        <dbReference type="SAM" id="SignalP"/>
    </source>
</evidence>
<dbReference type="InterPro" id="IPR006626">
    <property type="entry name" value="PbH1"/>
</dbReference>
<gene>
    <name evidence="3" type="ORF">DN068_03130</name>
</gene>
<dbReference type="NCBIfam" id="TIGR04183">
    <property type="entry name" value="Por_Secre_tail"/>
    <property type="match status" value="1"/>
</dbReference>
<dbReference type="Pfam" id="PF18962">
    <property type="entry name" value="Por_Secre_tail"/>
    <property type="match status" value="1"/>
</dbReference>
<protein>
    <recommendedName>
        <fullName evidence="2">Ig-like domain-containing protein</fullName>
    </recommendedName>
</protein>
<dbReference type="Gene3D" id="2.160.20.10">
    <property type="entry name" value="Single-stranded right-handed beta-helix, Pectin lyase-like"/>
    <property type="match status" value="1"/>
</dbReference>
<dbReference type="EMBL" id="QKTW01000003">
    <property type="protein sequence ID" value="PZF74584.1"/>
    <property type="molecule type" value="Genomic_DNA"/>
</dbReference>
<feature type="domain" description="Ig-like" evidence="2">
    <location>
        <begin position="942"/>
        <end position="1052"/>
    </location>
</feature>
<dbReference type="InterPro" id="IPR013783">
    <property type="entry name" value="Ig-like_fold"/>
</dbReference>
<dbReference type="Pfam" id="PF19081">
    <property type="entry name" value="Ig_7"/>
    <property type="match status" value="1"/>
</dbReference>
<evidence type="ECO:0000313" key="3">
    <source>
        <dbReference type="EMBL" id="PZF74584.1"/>
    </source>
</evidence>
<dbReference type="SUPFAM" id="SSF49299">
    <property type="entry name" value="PKD domain"/>
    <property type="match status" value="2"/>
</dbReference>
<dbReference type="Gene3D" id="2.60.40.10">
    <property type="entry name" value="Immunoglobulins"/>
    <property type="match status" value="2"/>
</dbReference>
<dbReference type="OrthoDB" id="9805017at2"/>
<proteinExistence type="predicted"/>
<dbReference type="RefSeq" id="WP_110997424.1">
    <property type="nucleotide sequence ID" value="NZ_QKTW01000003.1"/>
</dbReference>
<dbReference type="InterPro" id="IPR007110">
    <property type="entry name" value="Ig-like_dom"/>
</dbReference>
<sequence length="1587" mass="162823">MSYRLRLCALLMAMTLPGMRSLAQLSGTITVPSSSYPDLASVVSALNTQGTAGNVTVNILPGNPQTAPAGGYQLGSTLLNATVSPTKPLIINGKGNTVTAFTGTGTTDGIFKILGTDNLTIDSLNLSESASNTTATTAMEWGYALLKLNSIAPYDGCQHVTISHSTISLGTIATEVTGIYGNTHVSSSTTALAAASAVTGDANSYNNFYGNTISNCHRGISMTGFNAAGVYDYNNVYGTTAGNTVTFTGTSTNGYGIAVKYDSLVNISNNTIGTAATNADNAYAIYLSTGKGNATVTGNIITNMQSAGTTQTLAGIYNAGHADNTVGATLQVSNNTLSNWSYATMTTGNMYGIYHAASLAMDTINFVKNTVSNLSGGSGVSASLGGFPPVTAAYDMIYVTSGATPNINIKYNSVTGIALSNTNVQTFCIYANGSGLGNTYIQNNYVNNITTGGSMYGVYGSAATTRMVYITGNRIQNMTSNATSQSAGQIYGINGQSGGANSIIANDTISNTSSIATCYGIGAAFVVSLVHDNIISNMTNTGITNLYGVNISGGTGQVYNNRIYGLNMTGTSGGAYGISMSSNTDTGLAYNNNISGFTVSAGFSTSGTGVAPALYGIDASGGGKYRIYHNTVDIATTTTTGANFSAAGVYYSSSSIYFDLRNNILNINCPPVGAGYTTALRRNNGTTGTVPANLYAGSGGNIYYVPNTSPKCLYYGEGITAAGMANLFGPANDPNFNTSCGAYKTFMGKDLTSYTENNLVAGSVPGTFVPAGSSYAKSGGIPTNFPPTATDYAGTTRPVNTPDAGALQFTGTAVDIAPPVITYTALPAVVYCTTPPVLSANITDVTGVNVAAGTAPRLYYKKASENNAFGSYPLDNSTSFNGWKYVEATGTAPNFSFTINYNKLASAPAVNDSISYFVVAQDVTAAIQVGVSHVGFAPGYCPSSVNLTPAAGPLSATPVASGYRIVAPVAYTATASQTLFCTGGTTNLSITPVPTGLTVQWQEDNGGGYNNIFGATTANYTATVNATANYQAVLSCSGTPVATSTAITASVTNPTVASTAPASRCGFGTVTLGATGSTGTTINWYNAAIGGTLLATGNSYTTPTIGASTTYYVAASSNIAETTPAPPANNSGFGFYTATVGWGLVFAVNNPATINSVKMYPYATTSGPATLQIVITDMSNNVVATGPVYNFTAPTTAVAQTVPVGISLTPGNYKMAMTATGITKLYNEYNAVFPYTTASNSVSITAGATGGTTTTSEYYWFYNWSVTPGCISARTPVVATVTPAPAIALHASSAPDLCAGSNDTLTVTSANSGYTYSWAPVSATGSTLITSPATDTVYHVTATDNTSGCVAIDSVAIHIAPVPQAIINSTGSSVCQGDSLTLNALFGVGYTYQWMFNSNTIAGQTAQTYAVHNAGAYTVKVTQGVCSAVSTPVNVTVSPLPTPTVTDNGTQLQTGTFTTYQWNLNGNAISGATGQNYTPTQAGSYTVTVTNSNGCEAESAPYNYNVGIPGISGPTAVSVYPNPAEDRVHITAAFKVNVTVTDLQGKALIQQNNAVDIDLKNLPGGVYLMQIRNGDNIMVKIEKLIKR</sequence>
<organism evidence="3 4">
    <name type="scientific">Taibaiella soli</name>
    <dbReference type="NCBI Taxonomy" id="1649169"/>
    <lineage>
        <taxon>Bacteria</taxon>
        <taxon>Pseudomonadati</taxon>
        <taxon>Bacteroidota</taxon>
        <taxon>Chitinophagia</taxon>
        <taxon>Chitinophagales</taxon>
        <taxon>Chitinophagaceae</taxon>
        <taxon>Taibaiella</taxon>
    </lineage>
</organism>
<feature type="signal peptide" evidence="1">
    <location>
        <begin position="1"/>
        <end position="23"/>
    </location>
</feature>
<feature type="chain" id="PRO_5015978113" description="Ig-like domain-containing protein" evidence="1">
    <location>
        <begin position="24"/>
        <end position="1587"/>
    </location>
</feature>
<dbReference type="InterPro" id="IPR017868">
    <property type="entry name" value="Filamin/ABP280_repeat-like"/>
</dbReference>
<dbReference type="PROSITE" id="PS50835">
    <property type="entry name" value="IG_LIKE"/>
    <property type="match status" value="1"/>
</dbReference>
<comment type="caution">
    <text evidence="3">The sequence shown here is derived from an EMBL/GenBank/DDBJ whole genome shotgun (WGS) entry which is preliminary data.</text>
</comment>
<reference evidence="3 4" key="1">
    <citation type="submission" date="2018-06" db="EMBL/GenBank/DDBJ databases">
        <title>Mucibacter soli gen. nov., sp. nov., a new member of the family Chitinophagaceae producing mucin.</title>
        <authorList>
            <person name="Kim M.-K."/>
            <person name="Park S."/>
            <person name="Kim T.-S."/>
            <person name="Joung Y."/>
            <person name="Han J.-H."/>
            <person name="Kim S.B."/>
        </authorList>
    </citation>
    <scope>NUCLEOTIDE SEQUENCE [LARGE SCALE GENOMIC DNA]</scope>
    <source>
        <strain evidence="3 4">R1-15</strain>
    </source>
</reference>
<dbReference type="InterPro" id="IPR035986">
    <property type="entry name" value="PKD_dom_sf"/>
</dbReference>